<gene>
    <name evidence="2" type="ORF">B0H16DRAFT_224715</name>
</gene>
<feature type="compositionally biased region" description="Acidic residues" evidence="1">
    <location>
        <begin position="230"/>
        <end position="245"/>
    </location>
</feature>
<feature type="region of interest" description="Disordered" evidence="1">
    <location>
        <begin position="225"/>
        <end position="255"/>
    </location>
</feature>
<sequence>MPQGTSSGSEPQARTEMHRSLRIPEVVGMICSQLKPISWRSTAGKADLAVLARTSTVFHDAALDVLWSHQETLMNLIRCMPADLWEGLALSRNSALLDFLAFLGQAKITQSRPIVASDWDRVLKYSPRVKFLRVDDEDPNVVPFFEALRLRFPDGYLLPNLQDLAWCYSSIASFGYARSVLPFIDLFLGPRIQTVGLARCERDAHYSILPDLLRKYPRLSMVSIGHRGEDDNDDEDSDDEEEGEDGNTKIKATDLGPPLVDQLSTFVRGLTHVRTLAVGLLDRAALVHLGKLDTLVTLVAQLPASLSFPDVTHRTLFPRLQCIKLAIDNGNVRGLTQLLRTWNNAPMEFFLIELMAGNPRNFSAPRFPRRVEELHNLLGEHCKLDSLTEFSFNILRGYGDAGTFIYPGRFLRGLFCFSKLTDVKIHVLDGFDIDDATLRDLACAWPCLQVLSLESEHSGRIATPRATLGGLQALAEHCSDLRTLAMAFDATNVPPLEVQIAQEKLVSLRVDGSPITAPIPVAQFLAATFANLKEIESSYDQNRSKWAEVGKLLLKTPEEEHGATQDHASTSVPVALNPIE</sequence>
<dbReference type="AlphaFoldDB" id="A0AAD7HXW0"/>
<dbReference type="Gene3D" id="3.80.10.10">
    <property type="entry name" value="Ribonuclease Inhibitor"/>
    <property type="match status" value="1"/>
</dbReference>
<name>A0AAD7HXW0_9AGAR</name>
<evidence type="ECO:0000313" key="3">
    <source>
        <dbReference type="Proteomes" id="UP001215598"/>
    </source>
</evidence>
<evidence type="ECO:0000256" key="1">
    <source>
        <dbReference type="SAM" id="MobiDB-lite"/>
    </source>
</evidence>
<evidence type="ECO:0000313" key="2">
    <source>
        <dbReference type="EMBL" id="KAJ7729782.1"/>
    </source>
</evidence>
<keyword evidence="3" id="KW-1185">Reference proteome</keyword>
<dbReference type="EMBL" id="JARKIB010000163">
    <property type="protein sequence ID" value="KAJ7729782.1"/>
    <property type="molecule type" value="Genomic_DNA"/>
</dbReference>
<reference evidence="2" key="1">
    <citation type="submission" date="2023-03" db="EMBL/GenBank/DDBJ databases">
        <title>Massive genome expansion in bonnet fungi (Mycena s.s.) driven by repeated elements and novel gene families across ecological guilds.</title>
        <authorList>
            <consortium name="Lawrence Berkeley National Laboratory"/>
            <person name="Harder C.B."/>
            <person name="Miyauchi S."/>
            <person name="Viragh M."/>
            <person name="Kuo A."/>
            <person name="Thoen E."/>
            <person name="Andreopoulos B."/>
            <person name="Lu D."/>
            <person name="Skrede I."/>
            <person name="Drula E."/>
            <person name="Henrissat B."/>
            <person name="Morin E."/>
            <person name="Kohler A."/>
            <person name="Barry K."/>
            <person name="LaButti K."/>
            <person name="Morin E."/>
            <person name="Salamov A."/>
            <person name="Lipzen A."/>
            <person name="Mereny Z."/>
            <person name="Hegedus B."/>
            <person name="Baldrian P."/>
            <person name="Stursova M."/>
            <person name="Weitz H."/>
            <person name="Taylor A."/>
            <person name="Grigoriev I.V."/>
            <person name="Nagy L.G."/>
            <person name="Martin F."/>
            <person name="Kauserud H."/>
        </authorList>
    </citation>
    <scope>NUCLEOTIDE SEQUENCE</scope>
    <source>
        <strain evidence="2">CBHHK182m</strain>
    </source>
</reference>
<dbReference type="InterPro" id="IPR032675">
    <property type="entry name" value="LRR_dom_sf"/>
</dbReference>
<evidence type="ECO:0008006" key="4">
    <source>
        <dbReference type="Google" id="ProtNLM"/>
    </source>
</evidence>
<accession>A0AAD7HXW0</accession>
<organism evidence="2 3">
    <name type="scientific">Mycena metata</name>
    <dbReference type="NCBI Taxonomy" id="1033252"/>
    <lineage>
        <taxon>Eukaryota</taxon>
        <taxon>Fungi</taxon>
        <taxon>Dikarya</taxon>
        <taxon>Basidiomycota</taxon>
        <taxon>Agaricomycotina</taxon>
        <taxon>Agaricomycetes</taxon>
        <taxon>Agaricomycetidae</taxon>
        <taxon>Agaricales</taxon>
        <taxon>Marasmiineae</taxon>
        <taxon>Mycenaceae</taxon>
        <taxon>Mycena</taxon>
    </lineage>
</organism>
<proteinExistence type="predicted"/>
<feature type="region of interest" description="Disordered" evidence="1">
    <location>
        <begin position="558"/>
        <end position="580"/>
    </location>
</feature>
<comment type="caution">
    <text evidence="2">The sequence shown here is derived from an EMBL/GenBank/DDBJ whole genome shotgun (WGS) entry which is preliminary data.</text>
</comment>
<protein>
    <recommendedName>
        <fullName evidence="4">F-box domain-containing protein</fullName>
    </recommendedName>
</protein>
<dbReference type="Proteomes" id="UP001215598">
    <property type="component" value="Unassembled WGS sequence"/>
</dbReference>